<reference evidence="1 2" key="1">
    <citation type="submission" date="2020-03" db="EMBL/GenBank/DDBJ databases">
        <title>Genomic Encyclopedia of Type Strains, Phase IV (KMG-IV): sequencing the most valuable type-strain genomes for metagenomic binning, comparative biology and taxonomic classification.</title>
        <authorList>
            <person name="Goeker M."/>
        </authorList>
    </citation>
    <scope>NUCLEOTIDE SEQUENCE [LARGE SCALE GENOMIC DNA]</scope>
    <source>
        <strain evidence="1 2">DSM 24233</strain>
    </source>
</reference>
<accession>A0A846QTK0</accession>
<evidence type="ECO:0000313" key="1">
    <source>
        <dbReference type="EMBL" id="NJB68504.1"/>
    </source>
</evidence>
<keyword evidence="2" id="KW-1185">Reference proteome</keyword>
<dbReference type="RefSeq" id="WP_167941565.1">
    <property type="nucleotide sequence ID" value="NZ_JAATJA010000002.1"/>
</dbReference>
<protein>
    <submittedName>
        <fullName evidence="1">Uncharacterized protein</fullName>
    </submittedName>
</protein>
<gene>
    <name evidence="1" type="ORF">GGQ74_002177</name>
</gene>
<dbReference type="AlphaFoldDB" id="A0A846QTK0"/>
<dbReference type="Proteomes" id="UP000580856">
    <property type="component" value="Unassembled WGS sequence"/>
</dbReference>
<sequence length="390" mass="43708">MHRKITEFFLVIAIVLFTNTYAFATPVYYAGFAFLGDHQFISSNYPYTGVIIKELDAERSLLETSLIKKAQTVDNKNIELQFTSLGDLKHGESISVAIALDWEDVSTEQLEDNLFKTVYNLHGQILLFDFSKMEIIACYPFGTRVTDSSDTEPTEDKKLGIIRNLYLGNIGGINFFDEACTALSHVRLNTGDAICTFKVQNVTLEQKAEDFWASQSNGTPIAAYKTFVAQQFSSAFSKNLNASILPYTKGQAIGGKMAGRFANGDVFQLDIPEADYPIELTIRGFKKVKLDENVTGTSWAYGCFARLRVDSILQESMVDTKLKNAAVKIVPKSQATASDFSAFQESLLSLFNKTTQEIHEQDGKWLKNSAEGEKTRKQFEEFEKTIQKCM</sequence>
<name>A0A846QTK0_9BACT</name>
<dbReference type="EMBL" id="JAATJA010000002">
    <property type="protein sequence ID" value="NJB68504.1"/>
    <property type="molecule type" value="Genomic_DNA"/>
</dbReference>
<proteinExistence type="predicted"/>
<comment type="caution">
    <text evidence="1">The sequence shown here is derived from an EMBL/GenBank/DDBJ whole genome shotgun (WGS) entry which is preliminary data.</text>
</comment>
<organism evidence="1 2">
    <name type="scientific">Desulfobaculum xiamenense</name>
    <dbReference type="NCBI Taxonomy" id="995050"/>
    <lineage>
        <taxon>Bacteria</taxon>
        <taxon>Pseudomonadati</taxon>
        <taxon>Thermodesulfobacteriota</taxon>
        <taxon>Desulfovibrionia</taxon>
        <taxon>Desulfovibrionales</taxon>
        <taxon>Desulfovibrionaceae</taxon>
        <taxon>Desulfobaculum</taxon>
    </lineage>
</organism>
<evidence type="ECO:0000313" key="2">
    <source>
        <dbReference type="Proteomes" id="UP000580856"/>
    </source>
</evidence>